<dbReference type="eggNOG" id="COG4589">
    <property type="taxonomic scope" value="Bacteria"/>
</dbReference>
<comment type="catalytic activity">
    <reaction evidence="1 18">
        <text>a 1,2-diacyl-sn-glycero-3-phosphate + CTP + H(+) = a CDP-1,2-diacyl-sn-glycerol + diphosphate</text>
        <dbReference type="Rhea" id="RHEA:16229"/>
        <dbReference type="ChEBI" id="CHEBI:15378"/>
        <dbReference type="ChEBI" id="CHEBI:33019"/>
        <dbReference type="ChEBI" id="CHEBI:37563"/>
        <dbReference type="ChEBI" id="CHEBI:58332"/>
        <dbReference type="ChEBI" id="CHEBI:58608"/>
        <dbReference type="EC" id="2.7.7.41"/>
    </reaction>
</comment>
<feature type="transmembrane region" description="Helical" evidence="19">
    <location>
        <begin position="143"/>
        <end position="167"/>
    </location>
</feature>
<name>F3ZSP6_9BACE</name>
<evidence type="ECO:0000256" key="8">
    <source>
        <dbReference type="ARBA" id="ARBA00022475"/>
    </source>
</evidence>
<dbReference type="GO" id="GO:0005886">
    <property type="term" value="C:plasma membrane"/>
    <property type="evidence" value="ECO:0007669"/>
    <property type="project" value="UniProtKB-SubCell"/>
</dbReference>
<dbReference type="AlphaFoldDB" id="F3ZSP6"/>
<keyword evidence="11 18" id="KW-0812">Transmembrane</keyword>
<feature type="transmembrane region" description="Helical" evidence="19">
    <location>
        <begin position="12"/>
        <end position="40"/>
    </location>
</feature>
<keyword evidence="13 19" id="KW-1133">Transmembrane helix</keyword>
<evidence type="ECO:0000256" key="1">
    <source>
        <dbReference type="ARBA" id="ARBA00001698"/>
    </source>
</evidence>
<dbReference type="PANTHER" id="PTHR46382:SF1">
    <property type="entry name" value="PHOSPHATIDATE CYTIDYLYLTRANSFERASE"/>
    <property type="match status" value="1"/>
</dbReference>
<dbReference type="Pfam" id="PF01148">
    <property type="entry name" value="CTP_transf_1"/>
    <property type="match status" value="1"/>
</dbReference>
<keyword evidence="12 18" id="KW-0548">Nucleotidyltransferase</keyword>
<sequence>MKSNFIQRSITGLLFVLLLVGSIVYSPITFVALFSVISAYTTYELSGLLNNSGKYKINRLISSLGSFYLFIAFASYVSDLTTSEIFIPYLGIILYLIISELYLNQDNPIGNLAGTMLTQIYVGLNFALINTICFIVKDGGLHIAYYNIMPLALFIFIWVSDSGAYCVGSTIGKNKLFPRISPNKSWEGSIGGALFAVIAALVIGYFSPILNYAQWVGFALVVVIFGTWGDLTESLFKRQLGIKDSGNILPGHGGFLDRFDSTILAIPAVVFYLYLTRLF</sequence>
<evidence type="ECO:0000256" key="12">
    <source>
        <dbReference type="ARBA" id="ARBA00022695"/>
    </source>
</evidence>
<evidence type="ECO:0000256" key="18">
    <source>
        <dbReference type="RuleBase" id="RU003938"/>
    </source>
</evidence>
<keyword evidence="15 19" id="KW-0472">Membrane</keyword>
<evidence type="ECO:0000256" key="6">
    <source>
        <dbReference type="ARBA" id="ARBA00012487"/>
    </source>
</evidence>
<evidence type="ECO:0000256" key="3">
    <source>
        <dbReference type="ARBA" id="ARBA00005119"/>
    </source>
</evidence>
<dbReference type="InterPro" id="IPR000374">
    <property type="entry name" value="PC_trans"/>
</dbReference>
<feature type="transmembrane region" description="Helical" evidence="19">
    <location>
        <begin position="85"/>
        <end position="103"/>
    </location>
</feature>
<evidence type="ECO:0000256" key="11">
    <source>
        <dbReference type="ARBA" id="ARBA00022692"/>
    </source>
</evidence>
<keyword evidence="21" id="KW-1185">Reference proteome</keyword>
<dbReference type="GO" id="GO:0004605">
    <property type="term" value="F:phosphatidate cytidylyltransferase activity"/>
    <property type="evidence" value="ECO:0007669"/>
    <property type="project" value="UniProtKB-EC"/>
</dbReference>
<evidence type="ECO:0000256" key="5">
    <source>
        <dbReference type="ARBA" id="ARBA00010185"/>
    </source>
</evidence>
<dbReference type="Proteomes" id="UP000018439">
    <property type="component" value="Chromosome"/>
</dbReference>
<evidence type="ECO:0000256" key="15">
    <source>
        <dbReference type="ARBA" id="ARBA00023136"/>
    </source>
</evidence>
<evidence type="ECO:0000256" key="2">
    <source>
        <dbReference type="ARBA" id="ARBA00004651"/>
    </source>
</evidence>
<evidence type="ECO:0000256" key="19">
    <source>
        <dbReference type="SAM" id="Phobius"/>
    </source>
</evidence>
<dbReference type="EMBL" id="CM001167">
    <property type="protein sequence ID" value="EGJ70920.1"/>
    <property type="molecule type" value="Genomic_DNA"/>
</dbReference>
<keyword evidence="16" id="KW-0594">Phospholipid biosynthesis</keyword>
<feature type="transmembrane region" description="Helical" evidence="19">
    <location>
        <begin position="212"/>
        <end position="231"/>
    </location>
</feature>
<evidence type="ECO:0000313" key="21">
    <source>
        <dbReference type="Proteomes" id="UP000018439"/>
    </source>
</evidence>
<dbReference type="PROSITE" id="PS01315">
    <property type="entry name" value="CDS"/>
    <property type="match status" value="1"/>
</dbReference>
<dbReference type="GO" id="GO:0016024">
    <property type="term" value="P:CDP-diacylglycerol biosynthetic process"/>
    <property type="evidence" value="ECO:0007669"/>
    <property type="project" value="UniProtKB-UniPathway"/>
</dbReference>
<evidence type="ECO:0000256" key="10">
    <source>
        <dbReference type="ARBA" id="ARBA00022679"/>
    </source>
</evidence>
<reference evidence="20 21" key="1">
    <citation type="journal article" date="2011" name="Stand. Genomic Sci.">
        <title>Non-contiguous finished genome sequence of Bacteroides coprosuis type strain (PC139).</title>
        <authorList>
            <person name="Land M."/>
            <person name="Held B."/>
            <person name="Gronow S."/>
            <person name="Abt B."/>
            <person name="Lucas S."/>
            <person name="Del Rio T.G."/>
            <person name="Nolan M."/>
            <person name="Tice H."/>
            <person name="Cheng J.F."/>
            <person name="Pitluck S."/>
            <person name="Liolios K."/>
            <person name="Pagani I."/>
            <person name="Ivanova N."/>
            <person name="Mavromatis K."/>
            <person name="Mikhailova N."/>
            <person name="Pati A."/>
            <person name="Tapia R."/>
            <person name="Han C."/>
            <person name="Goodwin L."/>
            <person name="Chen A."/>
            <person name="Palaniappan K."/>
            <person name="Hauser L."/>
            <person name="Brambilla E.M."/>
            <person name="Rohde M."/>
            <person name="Goker M."/>
            <person name="Detter J.C."/>
            <person name="Woyke T."/>
            <person name="Bristow J."/>
            <person name="Eisen J.A."/>
            <person name="Markowitz V."/>
            <person name="Hugenholtz P."/>
            <person name="Kyrpides N.C."/>
            <person name="Klenk H.P."/>
            <person name="Lapidus A."/>
        </authorList>
    </citation>
    <scope>NUCLEOTIDE SEQUENCE</scope>
    <source>
        <strain evidence="20 21">DSM 18011</strain>
    </source>
</reference>
<dbReference type="HOGENOM" id="CLU_037294_3_2_10"/>
<evidence type="ECO:0000256" key="13">
    <source>
        <dbReference type="ARBA" id="ARBA00022989"/>
    </source>
</evidence>
<evidence type="ECO:0000256" key="17">
    <source>
        <dbReference type="ARBA" id="ARBA00023264"/>
    </source>
</evidence>
<protein>
    <recommendedName>
        <fullName evidence="7 18">Phosphatidate cytidylyltransferase</fullName>
        <ecNumber evidence="6 18">2.7.7.41</ecNumber>
    </recommendedName>
</protein>
<feature type="transmembrane region" description="Helical" evidence="19">
    <location>
        <begin position="115"/>
        <end position="137"/>
    </location>
</feature>
<dbReference type="PANTHER" id="PTHR46382">
    <property type="entry name" value="PHOSPHATIDATE CYTIDYLYLTRANSFERASE"/>
    <property type="match status" value="1"/>
</dbReference>
<evidence type="ECO:0000256" key="14">
    <source>
        <dbReference type="ARBA" id="ARBA00023098"/>
    </source>
</evidence>
<proteinExistence type="inferred from homology"/>
<keyword evidence="10 18" id="KW-0808">Transferase</keyword>
<dbReference type="UniPathway" id="UPA00557">
    <property type="reaction ID" value="UER00614"/>
</dbReference>
<feature type="transmembrane region" description="Helical" evidence="19">
    <location>
        <begin position="188"/>
        <end position="206"/>
    </location>
</feature>
<comment type="pathway">
    <text evidence="3 18">Phospholipid metabolism; CDP-diacylglycerol biosynthesis; CDP-diacylglycerol from sn-glycerol 3-phosphate: step 3/3.</text>
</comment>
<keyword evidence="14" id="KW-0443">Lipid metabolism</keyword>
<accession>F3ZSP6</accession>
<keyword evidence="17" id="KW-1208">Phospholipid metabolism</keyword>
<evidence type="ECO:0000256" key="16">
    <source>
        <dbReference type="ARBA" id="ARBA00023209"/>
    </source>
</evidence>
<comment type="similarity">
    <text evidence="5 18">Belongs to the CDS family.</text>
</comment>
<dbReference type="OrthoDB" id="9799199at2"/>
<dbReference type="EC" id="2.7.7.41" evidence="6 18"/>
<gene>
    <name evidence="20" type="ORF">Bcop_0703</name>
</gene>
<evidence type="ECO:0000256" key="4">
    <source>
        <dbReference type="ARBA" id="ARBA00005189"/>
    </source>
</evidence>
<evidence type="ECO:0000313" key="20">
    <source>
        <dbReference type="EMBL" id="EGJ70920.1"/>
    </source>
</evidence>
<keyword evidence="9" id="KW-0444">Lipid biosynthesis</keyword>
<feature type="transmembrane region" description="Helical" evidence="19">
    <location>
        <begin position="60"/>
        <end position="79"/>
    </location>
</feature>
<evidence type="ECO:0000256" key="9">
    <source>
        <dbReference type="ARBA" id="ARBA00022516"/>
    </source>
</evidence>
<comment type="subcellular location">
    <subcellularLocation>
        <location evidence="2">Cell membrane</location>
        <topology evidence="2">Multi-pass membrane protein</topology>
    </subcellularLocation>
</comment>
<comment type="pathway">
    <text evidence="4">Lipid metabolism.</text>
</comment>
<dbReference type="STRING" id="679937.Bcop_0703"/>
<organism evidence="20 21">
    <name type="scientific">Bacteroides coprosuis DSM 18011</name>
    <dbReference type="NCBI Taxonomy" id="679937"/>
    <lineage>
        <taxon>Bacteria</taxon>
        <taxon>Pseudomonadati</taxon>
        <taxon>Bacteroidota</taxon>
        <taxon>Bacteroidia</taxon>
        <taxon>Bacteroidales</taxon>
        <taxon>Bacteroidaceae</taxon>
        <taxon>Bacteroides</taxon>
    </lineage>
</organism>
<keyword evidence="8" id="KW-1003">Cell membrane</keyword>
<evidence type="ECO:0000256" key="7">
    <source>
        <dbReference type="ARBA" id="ARBA00019373"/>
    </source>
</evidence>